<comment type="caution">
    <text evidence="1">The sequence shown here is derived from an EMBL/GenBank/DDBJ whole genome shotgun (WGS) entry which is preliminary data.</text>
</comment>
<evidence type="ECO:0000313" key="2">
    <source>
        <dbReference type="Proteomes" id="UP001501074"/>
    </source>
</evidence>
<proteinExistence type="predicted"/>
<gene>
    <name evidence="1" type="ORF">GCM10022223_42790</name>
</gene>
<name>A0ABP6ZYW9_9ACTN</name>
<organism evidence="1 2">
    <name type="scientific">Kineosporia mesophila</name>
    <dbReference type="NCBI Taxonomy" id="566012"/>
    <lineage>
        <taxon>Bacteria</taxon>
        <taxon>Bacillati</taxon>
        <taxon>Actinomycetota</taxon>
        <taxon>Actinomycetes</taxon>
        <taxon>Kineosporiales</taxon>
        <taxon>Kineosporiaceae</taxon>
        <taxon>Kineosporia</taxon>
    </lineage>
</organism>
<keyword evidence="2" id="KW-1185">Reference proteome</keyword>
<evidence type="ECO:0000313" key="1">
    <source>
        <dbReference type="EMBL" id="GAA3621351.1"/>
    </source>
</evidence>
<sequence>MPIGPGATRFTRIWRPTSSAAHDRANDRSAALVAAYTLNDALPFTSMSEPVMMTEAPALSRGRAFCTVKIVPPTFVLNVLA</sequence>
<protein>
    <submittedName>
        <fullName evidence="1">Uncharacterized protein</fullName>
    </submittedName>
</protein>
<dbReference type="EMBL" id="BAAAZO010000008">
    <property type="protein sequence ID" value="GAA3621351.1"/>
    <property type="molecule type" value="Genomic_DNA"/>
</dbReference>
<accession>A0ABP6ZYW9</accession>
<dbReference type="Proteomes" id="UP001501074">
    <property type="component" value="Unassembled WGS sequence"/>
</dbReference>
<reference evidence="2" key="1">
    <citation type="journal article" date="2019" name="Int. J. Syst. Evol. Microbiol.">
        <title>The Global Catalogue of Microorganisms (GCM) 10K type strain sequencing project: providing services to taxonomists for standard genome sequencing and annotation.</title>
        <authorList>
            <consortium name="The Broad Institute Genomics Platform"/>
            <consortium name="The Broad Institute Genome Sequencing Center for Infectious Disease"/>
            <person name="Wu L."/>
            <person name="Ma J."/>
        </authorList>
    </citation>
    <scope>NUCLEOTIDE SEQUENCE [LARGE SCALE GENOMIC DNA]</scope>
    <source>
        <strain evidence="2">JCM 16902</strain>
    </source>
</reference>